<gene>
    <name evidence="2" type="ORF">EJ05DRAFT_51919</name>
</gene>
<feature type="compositionally biased region" description="Polar residues" evidence="1">
    <location>
        <begin position="214"/>
        <end position="225"/>
    </location>
</feature>
<feature type="region of interest" description="Disordered" evidence="1">
    <location>
        <begin position="171"/>
        <end position="225"/>
    </location>
</feature>
<evidence type="ECO:0000313" key="3">
    <source>
        <dbReference type="Proteomes" id="UP000799437"/>
    </source>
</evidence>
<dbReference type="AlphaFoldDB" id="A0A6A6W2D9"/>
<proteinExistence type="predicted"/>
<dbReference type="Proteomes" id="UP000799437">
    <property type="component" value="Unassembled WGS sequence"/>
</dbReference>
<dbReference type="OrthoDB" id="3935400at2759"/>
<accession>A0A6A6W2D9</accession>
<protein>
    <submittedName>
        <fullName evidence="2">Uncharacterized protein</fullName>
    </submittedName>
</protein>
<dbReference type="EMBL" id="ML996574">
    <property type="protein sequence ID" value="KAF2757022.1"/>
    <property type="molecule type" value="Genomic_DNA"/>
</dbReference>
<reference evidence="2" key="1">
    <citation type="journal article" date="2020" name="Stud. Mycol.">
        <title>101 Dothideomycetes genomes: a test case for predicting lifestyles and emergence of pathogens.</title>
        <authorList>
            <person name="Haridas S."/>
            <person name="Albert R."/>
            <person name="Binder M."/>
            <person name="Bloem J."/>
            <person name="Labutti K."/>
            <person name="Salamov A."/>
            <person name="Andreopoulos B."/>
            <person name="Baker S."/>
            <person name="Barry K."/>
            <person name="Bills G."/>
            <person name="Bluhm B."/>
            <person name="Cannon C."/>
            <person name="Castanera R."/>
            <person name="Culley D."/>
            <person name="Daum C."/>
            <person name="Ezra D."/>
            <person name="Gonzalez J."/>
            <person name="Henrissat B."/>
            <person name="Kuo A."/>
            <person name="Liang C."/>
            <person name="Lipzen A."/>
            <person name="Lutzoni F."/>
            <person name="Magnuson J."/>
            <person name="Mondo S."/>
            <person name="Nolan M."/>
            <person name="Ohm R."/>
            <person name="Pangilinan J."/>
            <person name="Park H.-J."/>
            <person name="Ramirez L."/>
            <person name="Alfaro M."/>
            <person name="Sun H."/>
            <person name="Tritt A."/>
            <person name="Yoshinaga Y."/>
            <person name="Zwiers L.-H."/>
            <person name="Turgeon B."/>
            <person name="Goodwin S."/>
            <person name="Spatafora J."/>
            <person name="Crous P."/>
            <person name="Grigoriev I."/>
        </authorList>
    </citation>
    <scope>NUCLEOTIDE SEQUENCE</scope>
    <source>
        <strain evidence="2">CBS 121739</strain>
    </source>
</reference>
<evidence type="ECO:0000256" key="1">
    <source>
        <dbReference type="SAM" id="MobiDB-lite"/>
    </source>
</evidence>
<name>A0A6A6W2D9_9PEZI</name>
<dbReference type="RefSeq" id="XP_033599473.1">
    <property type="nucleotide sequence ID" value="XM_033748719.1"/>
</dbReference>
<keyword evidence="3" id="KW-1185">Reference proteome</keyword>
<sequence>MLPMLFILVLGLLAVFFYRRRSRRDRASAGSRAMKVNQDANYAPMTYTTQQGPPLMMTRPPHLHPHPPHPAVTNIPRVPYPRPQSTQPIILGPMSQSNSGNYHTGLDTDVLSISESTIQRNGGFPIEDPDEPPPPYRPRSVVTFVSREASTRSGSLRPDAQVDGSTDHLIHGALAHPGRSPFADPDDDDAVSIISEPERHGGMRQGRDIMSDVSDLSYQNSFRRP</sequence>
<organism evidence="2 3">
    <name type="scientific">Pseudovirgaria hyperparasitica</name>
    <dbReference type="NCBI Taxonomy" id="470096"/>
    <lineage>
        <taxon>Eukaryota</taxon>
        <taxon>Fungi</taxon>
        <taxon>Dikarya</taxon>
        <taxon>Ascomycota</taxon>
        <taxon>Pezizomycotina</taxon>
        <taxon>Dothideomycetes</taxon>
        <taxon>Dothideomycetes incertae sedis</taxon>
        <taxon>Acrospermales</taxon>
        <taxon>Acrospermaceae</taxon>
        <taxon>Pseudovirgaria</taxon>
    </lineage>
</organism>
<feature type="compositionally biased region" description="Basic and acidic residues" evidence="1">
    <location>
        <begin position="196"/>
        <end position="210"/>
    </location>
</feature>
<evidence type="ECO:0000313" key="2">
    <source>
        <dbReference type="EMBL" id="KAF2757022.1"/>
    </source>
</evidence>
<dbReference type="GeneID" id="54489773"/>